<dbReference type="InterPro" id="IPR020075">
    <property type="entry name" value="Uncharacterised_AF2234"/>
</dbReference>
<dbReference type="Proteomes" id="UP000290932">
    <property type="component" value="Unassembled WGS sequence"/>
</dbReference>
<dbReference type="EMBL" id="LHQS01000001">
    <property type="protein sequence ID" value="RXE56696.1"/>
    <property type="molecule type" value="Genomic_DNA"/>
</dbReference>
<comment type="caution">
    <text evidence="1">The sequence shown here is derived from an EMBL/GenBank/DDBJ whole genome shotgun (WGS) entry which is preliminary data.</text>
</comment>
<protein>
    <recommendedName>
        <fullName evidence="3">DUF2769 domain-containing protein</fullName>
    </recommendedName>
</protein>
<accession>A0A498H473</accession>
<evidence type="ECO:0008006" key="3">
    <source>
        <dbReference type="Google" id="ProtNLM"/>
    </source>
</evidence>
<sequence length="99" mass="11370">MDRFEEKMKEFKQIPPEKLTEIITQEKELCTCPDCPAYTECAENAAERLFCAIGGSFRCITEQKTCLCPTCPISREYGLTHTAFCVRSAETNQRYFDPL</sequence>
<evidence type="ECO:0000313" key="2">
    <source>
        <dbReference type="Proteomes" id="UP000290932"/>
    </source>
</evidence>
<organism evidence="1 2">
    <name type="scientific">Methanoculleus taiwanensis</name>
    <dbReference type="NCBI Taxonomy" id="1550565"/>
    <lineage>
        <taxon>Archaea</taxon>
        <taxon>Methanobacteriati</taxon>
        <taxon>Methanobacteriota</taxon>
        <taxon>Stenosarchaea group</taxon>
        <taxon>Methanomicrobia</taxon>
        <taxon>Methanomicrobiales</taxon>
        <taxon>Methanomicrobiaceae</taxon>
        <taxon>Methanoculleus</taxon>
    </lineage>
</organism>
<keyword evidence="2" id="KW-1185">Reference proteome</keyword>
<dbReference type="AlphaFoldDB" id="A0A498H473"/>
<dbReference type="Pfam" id="PF10967">
    <property type="entry name" value="DUF2769"/>
    <property type="match status" value="1"/>
</dbReference>
<dbReference type="RefSeq" id="WP_128692411.1">
    <property type="nucleotide sequence ID" value="NZ_LHQS01000001.1"/>
</dbReference>
<dbReference type="OrthoDB" id="71341at2157"/>
<gene>
    <name evidence="1" type="ORF">ABH15_00485</name>
</gene>
<proteinExistence type="predicted"/>
<name>A0A498H473_9EURY</name>
<reference evidence="1 2" key="1">
    <citation type="journal article" date="2015" name="Int. J. Syst. Evol. Microbiol.">
        <title>Methanoculleus taiwanensis sp. nov., a methanogen isolated from deep marine sediment at the deformation front area near Taiwan.</title>
        <authorList>
            <person name="Weng C.Y."/>
            <person name="Chen S.C."/>
            <person name="Lai M.C."/>
            <person name="Wu S.Y."/>
            <person name="Lin S."/>
            <person name="Yang T.F."/>
            <person name="Chen P.C."/>
        </authorList>
    </citation>
    <scope>NUCLEOTIDE SEQUENCE [LARGE SCALE GENOMIC DNA]</scope>
    <source>
        <strain evidence="1 2">CYW4</strain>
    </source>
</reference>
<evidence type="ECO:0000313" key="1">
    <source>
        <dbReference type="EMBL" id="RXE56696.1"/>
    </source>
</evidence>